<feature type="transmembrane region" description="Helical" evidence="6">
    <location>
        <begin position="205"/>
        <end position="224"/>
    </location>
</feature>
<dbReference type="Proteomes" id="UP000694501">
    <property type="component" value="Unassembled WGS sequence"/>
</dbReference>
<feature type="domain" description="EamA" evidence="7">
    <location>
        <begin position="2"/>
        <end position="127"/>
    </location>
</feature>
<comment type="similarity">
    <text evidence="2">Belongs to the EamA transporter family.</text>
</comment>
<dbReference type="InterPro" id="IPR050638">
    <property type="entry name" value="AA-Vitamin_Transporters"/>
</dbReference>
<dbReference type="PANTHER" id="PTHR32322:SF2">
    <property type="entry name" value="EAMA DOMAIN-CONTAINING PROTEIN"/>
    <property type="match status" value="1"/>
</dbReference>
<feature type="transmembrane region" description="Helical" evidence="6">
    <location>
        <begin position="143"/>
        <end position="161"/>
    </location>
</feature>
<keyword evidence="4 6" id="KW-1133">Transmembrane helix</keyword>
<dbReference type="PANTHER" id="PTHR32322">
    <property type="entry name" value="INNER MEMBRANE TRANSPORTER"/>
    <property type="match status" value="1"/>
</dbReference>
<keyword evidence="3 6" id="KW-0812">Transmembrane</keyword>
<feature type="transmembrane region" description="Helical" evidence="6">
    <location>
        <begin position="27"/>
        <end position="44"/>
    </location>
</feature>
<feature type="transmembrane region" description="Helical" evidence="6">
    <location>
        <begin position="236"/>
        <end position="255"/>
    </location>
</feature>
<dbReference type="InterPro" id="IPR037185">
    <property type="entry name" value="EmrE-like"/>
</dbReference>
<dbReference type="InterPro" id="IPR000620">
    <property type="entry name" value="EamA_dom"/>
</dbReference>
<dbReference type="AlphaFoldDB" id="A0A949JD07"/>
<accession>A0A949JD07</accession>
<sequence length="290" mass="30078">MVVGGAACLSLTAVFISLADVGAGTAAFLRCAIALAVLLPLALYERRRHRAFPRRLRGPALLAGVFLGVDYVMWTVSILDVGAAVATVLLNIQVIAFPLLARILGGDRIPRRFAYASPLMLAGLALAAGLLDHSDQARHPLRGALLGLAAGVAYAAYLYLIRLCGVASPQHSVTPVFLSTLAAAATSGVLALFTTGLTLAVPLASWGWLIALALLGQVAAWILIGRGTPRVTPNAAAALLLLQPIMAVACAMLLLGESPTALQLAGCAVVVAAVWFAGRTPARRRSRRAP</sequence>
<evidence type="ECO:0000313" key="9">
    <source>
        <dbReference type="Proteomes" id="UP000694501"/>
    </source>
</evidence>
<dbReference type="Pfam" id="PF00892">
    <property type="entry name" value="EamA"/>
    <property type="match status" value="2"/>
</dbReference>
<protein>
    <submittedName>
        <fullName evidence="8">DMT family transporter</fullName>
    </submittedName>
</protein>
<evidence type="ECO:0000256" key="2">
    <source>
        <dbReference type="ARBA" id="ARBA00007362"/>
    </source>
</evidence>
<feature type="transmembrane region" description="Helical" evidence="6">
    <location>
        <begin position="173"/>
        <end position="193"/>
    </location>
</feature>
<evidence type="ECO:0000256" key="6">
    <source>
        <dbReference type="SAM" id="Phobius"/>
    </source>
</evidence>
<proteinExistence type="inferred from homology"/>
<comment type="caution">
    <text evidence="8">The sequence shown here is derived from an EMBL/GenBank/DDBJ whole genome shotgun (WGS) entry which is preliminary data.</text>
</comment>
<dbReference type="EMBL" id="JAELVF020000001">
    <property type="protein sequence ID" value="MBU7596758.1"/>
    <property type="molecule type" value="Genomic_DNA"/>
</dbReference>
<name>A0A949JD07_9ACTN</name>
<dbReference type="SUPFAM" id="SSF103481">
    <property type="entry name" value="Multidrug resistance efflux transporter EmrE"/>
    <property type="match status" value="2"/>
</dbReference>
<reference evidence="8" key="1">
    <citation type="submission" date="2021-06" db="EMBL/GenBank/DDBJ databases">
        <title>Sequencing of actinobacteria type strains.</title>
        <authorList>
            <person name="Nguyen G.-S."/>
            <person name="Wentzel A."/>
        </authorList>
    </citation>
    <scope>NUCLEOTIDE SEQUENCE</scope>
    <source>
        <strain evidence="8">P38-E01</strain>
    </source>
</reference>
<feature type="transmembrane region" description="Helical" evidence="6">
    <location>
        <begin position="56"/>
        <end position="76"/>
    </location>
</feature>
<evidence type="ECO:0000313" key="8">
    <source>
        <dbReference type="EMBL" id="MBU7596758.1"/>
    </source>
</evidence>
<gene>
    <name evidence="8" type="ORF">JGS22_003670</name>
</gene>
<evidence type="ECO:0000256" key="5">
    <source>
        <dbReference type="ARBA" id="ARBA00023136"/>
    </source>
</evidence>
<feature type="transmembrane region" description="Helical" evidence="6">
    <location>
        <begin position="261"/>
        <end position="278"/>
    </location>
</feature>
<dbReference type="GO" id="GO:0016020">
    <property type="term" value="C:membrane"/>
    <property type="evidence" value="ECO:0007669"/>
    <property type="project" value="UniProtKB-SubCell"/>
</dbReference>
<keyword evidence="9" id="KW-1185">Reference proteome</keyword>
<evidence type="ECO:0000256" key="4">
    <source>
        <dbReference type="ARBA" id="ARBA00022989"/>
    </source>
</evidence>
<feature type="transmembrane region" description="Helical" evidence="6">
    <location>
        <begin position="113"/>
        <end position="131"/>
    </location>
</feature>
<feature type="domain" description="EamA" evidence="7">
    <location>
        <begin position="142"/>
        <end position="277"/>
    </location>
</feature>
<comment type="subcellular location">
    <subcellularLocation>
        <location evidence="1">Membrane</location>
        <topology evidence="1">Multi-pass membrane protein</topology>
    </subcellularLocation>
</comment>
<evidence type="ECO:0000256" key="3">
    <source>
        <dbReference type="ARBA" id="ARBA00022692"/>
    </source>
</evidence>
<keyword evidence="5 6" id="KW-0472">Membrane</keyword>
<organism evidence="8 9">
    <name type="scientific">Streptomyces tardus</name>
    <dbReference type="NCBI Taxonomy" id="2780544"/>
    <lineage>
        <taxon>Bacteria</taxon>
        <taxon>Bacillati</taxon>
        <taxon>Actinomycetota</taxon>
        <taxon>Actinomycetes</taxon>
        <taxon>Kitasatosporales</taxon>
        <taxon>Streptomycetaceae</taxon>
        <taxon>Streptomyces</taxon>
    </lineage>
</organism>
<feature type="transmembrane region" description="Helical" evidence="6">
    <location>
        <begin position="82"/>
        <end position="101"/>
    </location>
</feature>
<evidence type="ECO:0000259" key="7">
    <source>
        <dbReference type="Pfam" id="PF00892"/>
    </source>
</evidence>
<evidence type="ECO:0000256" key="1">
    <source>
        <dbReference type="ARBA" id="ARBA00004141"/>
    </source>
</evidence>